<dbReference type="SUPFAM" id="SSF46689">
    <property type="entry name" value="Homeodomain-like"/>
    <property type="match status" value="2"/>
</dbReference>
<dbReference type="SUPFAM" id="SSF51215">
    <property type="entry name" value="Regulatory protein AraC"/>
    <property type="match status" value="1"/>
</dbReference>
<dbReference type="GO" id="GO:0043565">
    <property type="term" value="F:sequence-specific DNA binding"/>
    <property type="evidence" value="ECO:0007669"/>
    <property type="project" value="InterPro"/>
</dbReference>
<reference evidence="7 8" key="1">
    <citation type="submission" date="2018-07" db="EMBL/GenBank/DDBJ databases">
        <title>Draft genome of the type strain Streptomyces armeniacus ATCC 15676.</title>
        <authorList>
            <person name="Labana P."/>
            <person name="Gosse J.T."/>
            <person name="Boddy C.N."/>
        </authorList>
    </citation>
    <scope>NUCLEOTIDE SEQUENCE [LARGE SCALE GENOMIC DNA]</scope>
    <source>
        <strain evidence="7 8">ATCC 15676</strain>
    </source>
</reference>
<dbReference type="Pfam" id="PF12833">
    <property type="entry name" value="HTH_18"/>
    <property type="match status" value="1"/>
</dbReference>
<evidence type="ECO:0000259" key="6">
    <source>
        <dbReference type="PROSITE" id="PS01124"/>
    </source>
</evidence>
<evidence type="ECO:0000256" key="1">
    <source>
        <dbReference type="ARBA" id="ARBA00023015"/>
    </source>
</evidence>
<dbReference type="Pfam" id="PF02311">
    <property type="entry name" value="AraC_binding"/>
    <property type="match status" value="1"/>
</dbReference>
<dbReference type="Gene3D" id="2.60.120.280">
    <property type="entry name" value="Regulatory protein AraC"/>
    <property type="match status" value="1"/>
</dbReference>
<dbReference type="Proteomes" id="UP000254425">
    <property type="component" value="Chromosome"/>
</dbReference>
<name>A0A345XPL0_9ACTN</name>
<accession>A0A345XPL0</accession>
<dbReference type="InterPro" id="IPR050204">
    <property type="entry name" value="AraC_XylS_family_regulators"/>
</dbReference>
<evidence type="ECO:0000256" key="5">
    <source>
        <dbReference type="SAM" id="MobiDB-lite"/>
    </source>
</evidence>
<evidence type="ECO:0000256" key="3">
    <source>
        <dbReference type="ARBA" id="ARBA00023159"/>
    </source>
</evidence>
<dbReference type="SMART" id="SM00342">
    <property type="entry name" value="HTH_ARAC"/>
    <property type="match status" value="1"/>
</dbReference>
<evidence type="ECO:0000256" key="4">
    <source>
        <dbReference type="ARBA" id="ARBA00023163"/>
    </source>
</evidence>
<dbReference type="InterPro" id="IPR003313">
    <property type="entry name" value="AraC-bd"/>
</dbReference>
<dbReference type="KEGG" id="sarm:DVA86_13875"/>
<dbReference type="PROSITE" id="PS00041">
    <property type="entry name" value="HTH_ARAC_FAMILY_1"/>
    <property type="match status" value="1"/>
</dbReference>
<dbReference type="InterPro" id="IPR009057">
    <property type="entry name" value="Homeodomain-like_sf"/>
</dbReference>
<feature type="region of interest" description="Disordered" evidence="5">
    <location>
        <begin position="194"/>
        <end position="218"/>
    </location>
</feature>
<keyword evidence="8" id="KW-1185">Reference proteome</keyword>
<evidence type="ECO:0000313" key="8">
    <source>
        <dbReference type="Proteomes" id="UP000254425"/>
    </source>
</evidence>
<feature type="region of interest" description="Disordered" evidence="5">
    <location>
        <begin position="1"/>
        <end position="20"/>
    </location>
</feature>
<organism evidence="7 8">
    <name type="scientific">Streptomyces armeniacus</name>
    <dbReference type="NCBI Taxonomy" id="83291"/>
    <lineage>
        <taxon>Bacteria</taxon>
        <taxon>Bacillati</taxon>
        <taxon>Actinomycetota</taxon>
        <taxon>Actinomycetes</taxon>
        <taxon>Kitasatosporales</taxon>
        <taxon>Streptomycetaceae</taxon>
        <taxon>Streptomyces</taxon>
    </lineage>
</organism>
<dbReference type="AlphaFoldDB" id="A0A345XPL0"/>
<dbReference type="PROSITE" id="PS01124">
    <property type="entry name" value="HTH_ARAC_FAMILY_2"/>
    <property type="match status" value="1"/>
</dbReference>
<dbReference type="InterPro" id="IPR037923">
    <property type="entry name" value="HTH-like"/>
</dbReference>
<gene>
    <name evidence="7" type="ORF">DVA86_13875</name>
</gene>
<dbReference type="EMBL" id="CP031320">
    <property type="protein sequence ID" value="AXK33576.1"/>
    <property type="molecule type" value="Genomic_DNA"/>
</dbReference>
<evidence type="ECO:0000256" key="2">
    <source>
        <dbReference type="ARBA" id="ARBA00023125"/>
    </source>
</evidence>
<dbReference type="InterPro" id="IPR020449">
    <property type="entry name" value="Tscrpt_reg_AraC-type_HTH"/>
</dbReference>
<dbReference type="PRINTS" id="PR00032">
    <property type="entry name" value="HTHARAC"/>
</dbReference>
<keyword evidence="4" id="KW-0804">Transcription</keyword>
<feature type="domain" description="HTH araC/xylS-type" evidence="6">
    <location>
        <begin position="223"/>
        <end position="321"/>
    </location>
</feature>
<dbReference type="InterPro" id="IPR018062">
    <property type="entry name" value="HTH_AraC-typ_CS"/>
</dbReference>
<dbReference type="Gene3D" id="1.10.10.60">
    <property type="entry name" value="Homeodomain-like"/>
    <property type="match status" value="2"/>
</dbReference>
<dbReference type="InterPro" id="IPR018060">
    <property type="entry name" value="HTH_AraC"/>
</dbReference>
<keyword evidence="1" id="KW-0805">Transcription regulation</keyword>
<evidence type="ECO:0000313" key="7">
    <source>
        <dbReference type="EMBL" id="AXK33576.1"/>
    </source>
</evidence>
<protein>
    <submittedName>
        <fullName evidence="7">Helix-turn-helix domain-containing protein</fullName>
    </submittedName>
</protein>
<keyword evidence="2" id="KW-0238">DNA-binding</keyword>
<sequence length="324" mass="34309">MSAAHLPDPAADDPPAPPPGLLVTGCYDEPPGYAVRRSGGARNLLLTWTLAGGGRFRQGAADVAARPGDLVVIGPGVPHDYAVAPGCDRWAFWWVHCQPRIAWRSWLGPYESADRLYAITSVPGDVRERIDAAFRRVHADARWAGAGAPPEPEAAGGAGTRFRAVAAQAAAARELALGGVEEVLVLAAAAAAPARERDQGARDQGVRADRSARAPDDVDPRVRRAEALLLADPAAPHSVASLAERVALSPSRLAHLFSAQLGHTPMEAVRDARLRHAARLLEMTDLPVERVAAASGFSGPSHFSRLFRARFGAPPGAFRAGFRR</sequence>
<dbReference type="RefSeq" id="WP_208878503.1">
    <property type="nucleotide sequence ID" value="NZ_CP031320.1"/>
</dbReference>
<dbReference type="PANTHER" id="PTHR46796:SF6">
    <property type="entry name" value="ARAC SUBFAMILY"/>
    <property type="match status" value="1"/>
</dbReference>
<keyword evidence="3" id="KW-0010">Activator</keyword>
<proteinExistence type="predicted"/>
<dbReference type="GO" id="GO:0003700">
    <property type="term" value="F:DNA-binding transcription factor activity"/>
    <property type="evidence" value="ECO:0007669"/>
    <property type="project" value="InterPro"/>
</dbReference>
<dbReference type="PANTHER" id="PTHR46796">
    <property type="entry name" value="HTH-TYPE TRANSCRIPTIONAL ACTIVATOR RHAS-RELATED"/>
    <property type="match status" value="1"/>
</dbReference>